<dbReference type="PROSITE" id="PS50089">
    <property type="entry name" value="ZF_RING_2"/>
    <property type="match status" value="1"/>
</dbReference>
<feature type="signal peptide" evidence="11">
    <location>
        <begin position="1"/>
        <end position="30"/>
    </location>
</feature>
<feature type="compositionally biased region" description="Basic and acidic residues" evidence="9">
    <location>
        <begin position="558"/>
        <end position="568"/>
    </location>
</feature>
<name>A0A2B7Z2L1_POLH7</name>
<evidence type="ECO:0000256" key="10">
    <source>
        <dbReference type="SAM" id="Phobius"/>
    </source>
</evidence>
<evidence type="ECO:0000256" key="3">
    <source>
        <dbReference type="ARBA" id="ARBA00022723"/>
    </source>
</evidence>
<feature type="compositionally biased region" description="Basic and acidic residues" evidence="9">
    <location>
        <begin position="369"/>
        <end position="379"/>
    </location>
</feature>
<evidence type="ECO:0000256" key="6">
    <source>
        <dbReference type="ARBA" id="ARBA00022989"/>
    </source>
</evidence>
<dbReference type="OrthoDB" id="8062037at2759"/>
<feature type="region of interest" description="Disordered" evidence="9">
    <location>
        <begin position="458"/>
        <end position="498"/>
    </location>
</feature>
<evidence type="ECO:0000256" key="4">
    <source>
        <dbReference type="ARBA" id="ARBA00022771"/>
    </source>
</evidence>
<gene>
    <name evidence="13" type="ORF">AJ80_00836</name>
</gene>
<dbReference type="Pfam" id="PF13639">
    <property type="entry name" value="zf-RING_2"/>
    <property type="match status" value="1"/>
</dbReference>
<dbReference type="Gene3D" id="3.30.40.10">
    <property type="entry name" value="Zinc/RING finger domain, C3HC4 (zinc finger)"/>
    <property type="match status" value="1"/>
</dbReference>
<dbReference type="Proteomes" id="UP000224634">
    <property type="component" value="Unassembled WGS sequence"/>
</dbReference>
<feature type="compositionally biased region" description="Pro residues" evidence="9">
    <location>
        <begin position="570"/>
        <end position="585"/>
    </location>
</feature>
<feature type="region of interest" description="Disordered" evidence="9">
    <location>
        <begin position="295"/>
        <end position="399"/>
    </location>
</feature>
<keyword evidence="7 10" id="KW-0472">Membrane</keyword>
<dbReference type="EMBL" id="PDNA01000007">
    <property type="protein sequence ID" value="PGH27358.1"/>
    <property type="molecule type" value="Genomic_DNA"/>
</dbReference>
<reference evidence="13 14" key="1">
    <citation type="submission" date="2017-10" db="EMBL/GenBank/DDBJ databases">
        <title>Comparative genomics in systemic dimorphic fungi from Ajellomycetaceae.</title>
        <authorList>
            <person name="Munoz J.F."/>
            <person name="Mcewen J.G."/>
            <person name="Clay O.K."/>
            <person name="Cuomo C.A."/>
        </authorList>
    </citation>
    <scope>NUCLEOTIDE SEQUENCE [LARGE SCALE GENOMIC DNA]</scope>
    <source>
        <strain evidence="13 14">UAMH7299</strain>
    </source>
</reference>
<feature type="chain" id="PRO_5013378640" description="RING-type domain-containing protein" evidence="11">
    <location>
        <begin position="31"/>
        <end position="585"/>
    </location>
</feature>
<organism evidence="13 14">
    <name type="scientific">Polytolypa hystricis (strain UAMH7299)</name>
    <dbReference type="NCBI Taxonomy" id="1447883"/>
    <lineage>
        <taxon>Eukaryota</taxon>
        <taxon>Fungi</taxon>
        <taxon>Dikarya</taxon>
        <taxon>Ascomycota</taxon>
        <taxon>Pezizomycotina</taxon>
        <taxon>Eurotiomycetes</taxon>
        <taxon>Eurotiomycetidae</taxon>
        <taxon>Onygenales</taxon>
        <taxon>Onygenales incertae sedis</taxon>
        <taxon>Polytolypa</taxon>
    </lineage>
</organism>
<keyword evidence="5" id="KW-0862">Zinc</keyword>
<protein>
    <recommendedName>
        <fullName evidence="12">RING-type domain-containing protein</fullName>
    </recommendedName>
</protein>
<comment type="subcellular location">
    <subcellularLocation>
        <location evidence="1">Membrane</location>
    </subcellularLocation>
</comment>
<feature type="compositionally biased region" description="Polar residues" evidence="9">
    <location>
        <begin position="357"/>
        <end position="368"/>
    </location>
</feature>
<evidence type="ECO:0000256" key="2">
    <source>
        <dbReference type="ARBA" id="ARBA00022692"/>
    </source>
</evidence>
<evidence type="ECO:0000256" key="8">
    <source>
        <dbReference type="PROSITE-ProRule" id="PRU00175"/>
    </source>
</evidence>
<keyword evidence="3" id="KW-0479">Metal-binding</keyword>
<dbReference type="AlphaFoldDB" id="A0A2B7Z2L1"/>
<dbReference type="InterPro" id="IPR013083">
    <property type="entry name" value="Znf_RING/FYVE/PHD"/>
</dbReference>
<feature type="domain" description="RING-type" evidence="12">
    <location>
        <begin position="406"/>
        <end position="448"/>
    </location>
</feature>
<dbReference type="PANTHER" id="PTHR46539">
    <property type="entry name" value="E3 UBIQUITIN-PROTEIN LIGASE ATL42"/>
    <property type="match status" value="1"/>
</dbReference>
<evidence type="ECO:0000256" key="11">
    <source>
        <dbReference type="SAM" id="SignalP"/>
    </source>
</evidence>
<evidence type="ECO:0000313" key="14">
    <source>
        <dbReference type="Proteomes" id="UP000224634"/>
    </source>
</evidence>
<evidence type="ECO:0000256" key="1">
    <source>
        <dbReference type="ARBA" id="ARBA00004370"/>
    </source>
</evidence>
<comment type="caution">
    <text evidence="13">The sequence shown here is derived from an EMBL/GenBank/DDBJ whole genome shotgun (WGS) entry which is preliminary data.</text>
</comment>
<feature type="transmembrane region" description="Helical" evidence="10">
    <location>
        <begin position="231"/>
        <end position="253"/>
    </location>
</feature>
<evidence type="ECO:0000256" key="5">
    <source>
        <dbReference type="ARBA" id="ARBA00022833"/>
    </source>
</evidence>
<sequence length="585" mass="62554">MRAYTDRRAMSSSLGIWWLLLTFLSSLTVAQDAHPSNATGNFAPRTGVMYNLWIQQFEFRRVNLPPLTHTLTYATISTRKSFNATGTLVHANQDNAGTLNSSHIALVSCDAFAYPTPLDVGGTIRTLVTREQPVAALILYSTESLYCNYTEPAPSPPYDNIFTLTHPTIGKAILKNLNATKDDRDLVDDQRRTSTILADMSMLVSDDGGQYESPQGGKGDKDSPTTSIAMIILYSITGIISALFLSVIVTGAIRAHLNPERYGPQNVMGRPRQSRAKGIARAMLETLPIVKFGDTEDSRNVTGKPDVELASNDEEHTDRGSVDTADGTQGLAATAGNSAGKAPTDRSQATAPAMLAVQQTPGPGNTSRGDTEPRPRTSEDAAPIGPATSPEPQAPSLESGTGTLVCPICTDEFVKGQDVRLLPCTHNFHPECIDPWLVNVSGTCPLCRIDLHPAVDDGEARPSTSGGGNTSANATQDGEDPANAAGTSTTTPSRHRRRLSTYLLHGSTTPLRGSTVEERIAAVRSLRGSHRENTTATGALETPADERSGRRFSALLRDSFRIRPRQDGGDPPPTPPPPPPPASQS</sequence>
<feature type="region of interest" description="Disordered" evidence="9">
    <location>
        <begin position="524"/>
        <end position="585"/>
    </location>
</feature>
<dbReference type="SUPFAM" id="SSF57850">
    <property type="entry name" value="RING/U-box"/>
    <property type="match status" value="1"/>
</dbReference>
<keyword evidence="2 10" id="KW-0812">Transmembrane</keyword>
<dbReference type="GO" id="GO:0016020">
    <property type="term" value="C:membrane"/>
    <property type="evidence" value="ECO:0007669"/>
    <property type="project" value="UniProtKB-SubCell"/>
</dbReference>
<accession>A0A2B7Z2L1</accession>
<evidence type="ECO:0000313" key="13">
    <source>
        <dbReference type="EMBL" id="PGH27358.1"/>
    </source>
</evidence>
<keyword evidence="4 8" id="KW-0863">Zinc-finger</keyword>
<keyword evidence="14" id="KW-1185">Reference proteome</keyword>
<dbReference type="SMART" id="SM00184">
    <property type="entry name" value="RING"/>
    <property type="match status" value="1"/>
</dbReference>
<dbReference type="GO" id="GO:0008270">
    <property type="term" value="F:zinc ion binding"/>
    <property type="evidence" value="ECO:0007669"/>
    <property type="project" value="UniProtKB-KW"/>
</dbReference>
<dbReference type="CDD" id="cd16454">
    <property type="entry name" value="RING-H2_PA-TM-RING"/>
    <property type="match status" value="1"/>
</dbReference>
<evidence type="ECO:0000259" key="12">
    <source>
        <dbReference type="PROSITE" id="PS50089"/>
    </source>
</evidence>
<keyword evidence="6 10" id="KW-1133">Transmembrane helix</keyword>
<keyword evidence="11" id="KW-0732">Signal</keyword>
<evidence type="ECO:0000256" key="9">
    <source>
        <dbReference type="SAM" id="MobiDB-lite"/>
    </source>
</evidence>
<evidence type="ECO:0000256" key="7">
    <source>
        <dbReference type="ARBA" id="ARBA00023136"/>
    </source>
</evidence>
<dbReference type="PANTHER" id="PTHR46539:SF1">
    <property type="entry name" value="E3 UBIQUITIN-PROTEIN LIGASE ATL42"/>
    <property type="match status" value="1"/>
</dbReference>
<dbReference type="STRING" id="1447883.A0A2B7Z2L1"/>
<dbReference type="InterPro" id="IPR001841">
    <property type="entry name" value="Znf_RING"/>
</dbReference>
<proteinExistence type="predicted"/>